<dbReference type="AlphaFoldDB" id="A0A2Z3JCA9"/>
<dbReference type="EMBL" id="CP029494">
    <property type="protein sequence ID" value="AWN22793.1"/>
    <property type="molecule type" value="Genomic_DNA"/>
</dbReference>
<evidence type="ECO:0000256" key="3">
    <source>
        <dbReference type="ARBA" id="ARBA00012953"/>
    </source>
</evidence>
<dbReference type="PANTHER" id="PTHR37311:SF1">
    <property type="entry name" value="2-PHOSPHOSULFOLACTATE PHOSPHATASE-RELATED"/>
    <property type="match status" value="1"/>
</dbReference>
<dbReference type="SUPFAM" id="SSF142823">
    <property type="entry name" value="ComB-like"/>
    <property type="match status" value="1"/>
</dbReference>
<evidence type="ECO:0000256" key="5">
    <source>
        <dbReference type="ARBA" id="ARBA00022801"/>
    </source>
</evidence>
<dbReference type="RefSeq" id="WP_109826076.1">
    <property type="nucleotide sequence ID" value="NZ_CP029494.1"/>
</dbReference>
<proteinExistence type="inferred from homology"/>
<evidence type="ECO:0000313" key="9">
    <source>
        <dbReference type="EMBL" id="AWN22793.1"/>
    </source>
</evidence>
<dbReference type="GO" id="GO:0050545">
    <property type="term" value="F:sulfopyruvate decarboxylase activity"/>
    <property type="evidence" value="ECO:0007669"/>
    <property type="project" value="TreeGrafter"/>
</dbReference>
<sequence length="253" mass="26199">MKLRVDLLPHGGYSDTVLVIDVLRATTTAVTYLERGAEALLLTASPDIALGLKWQLGAEGEAGEPLRHPSYLLGGERGGLAIPGFDFGNSPVEAAQQNFTGKTIVMNTTNGTAAAHVAAQSGSRVLLASLTNAHAAARRAKALAVEEIAIVCAGTDERVGLEDVYAAGVIAEYLLALGELSVDDGARIALTLRRSAGNPLEALSSSVHGQTLEKLGLGEDVRYAAQVSESTVVPVLAAEQDVEGALKFVNAST</sequence>
<dbReference type="InterPro" id="IPR005238">
    <property type="entry name" value="ComB-like"/>
</dbReference>
<dbReference type="PANTHER" id="PTHR37311">
    <property type="entry name" value="2-PHOSPHOSULFOLACTATE PHOSPHATASE-RELATED"/>
    <property type="match status" value="1"/>
</dbReference>
<evidence type="ECO:0000313" key="10">
    <source>
        <dbReference type="Proteomes" id="UP000245368"/>
    </source>
</evidence>
<evidence type="ECO:0000256" key="1">
    <source>
        <dbReference type="ARBA" id="ARBA00001946"/>
    </source>
</evidence>
<protein>
    <recommendedName>
        <fullName evidence="4 8">Probable 2-phosphosulfolactate phosphatase</fullName>
        <ecNumber evidence="3 8">3.1.3.71</ecNumber>
    </recommendedName>
</protein>
<dbReference type="InterPro" id="IPR036702">
    <property type="entry name" value="ComB-like_sf"/>
</dbReference>
<evidence type="ECO:0000256" key="6">
    <source>
        <dbReference type="ARBA" id="ARBA00022842"/>
    </source>
</evidence>
<dbReference type="Pfam" id="PF04029">
    <property type="entry name" value="2-ph_phosp"/>
    <property type="match status" value="1"/>
</dbReference>
<dbReference type="Gene3D" id="3.90.1560.10">
    <property type="entry name" value="ComB-like"/>
    <property type="match status" value="1"/>
</dbReference>
<evidence type="ECO:0000256" key="4">
    <source>
        <dbReference type="ARBA" id="ARBA00021948"/>
    </source>
</evidence>
<name>A0A2Z3JCA9_9DEIO</name>
<dbReference type="Proteomes" id="UP000245368">
    <property type="component" value="Chromosome"/>
</dbReference>
<keyword evidence="6 8" id="KW-0460">Magnesium</keyword>
<dbReference type="NCBIfam" id="NF010700">
    <property type="entry name" value="PRK14100.1"/>
    <property type="match status" value="1"/>
</dbReference>
<gene>
    <name evidence="8" type="primary">comB</name>
    <name evidence="9" type="ORF">DKM44_05755</name>
</gene>
<reference evidence="9 10" key="1">
    <citation type="submission" date="2018-05" db="EMBL/GenBank/DDBJ databases">
        <title>Complete Genome Sequence of Deinococcus sp. strain 17bor-2.</title>
        <authorList>
            <person name="Srinivasan S."/>
        </authorList>
    </citation>
    <scope>NUCLEOTIDE SEQUENCE [LARGE SCALE GENOMIC DNA]</scope>
    <source>
        <strain evidence="9 10">17bor-2</strain>
    </source>
</reference>
<keyword evidence="10" id="KW-1185">Reference proteome</keyword>
<dbReference type="OrthoDB" id="4913at2"/>
<dbReference type="HAMAP" id="MF_00490">
    <property type="entry name" value="ComB"/>
    <property type="match status" value="1"/>
</dbReference>
<comment type="similarity">
    <text evidence="2 8">Belongs to the ComB family.</text>
</comment>
<dbReference type="EC" id="3.1.3.71" evidence="3 8"/>
<comment type="catalytic activity">
    <reaction evidence="7 8">
        <text>(2R)-O-phospho-3-sulfolactate + H2O = (2R)-3-sulfolactate + phosphate</text>
        <dbReference type="Rhea" id="RHEA:23416"/>
        <dbReference type="ChEBI" id="CHEBI:15377"/>
        <dbReference type="ChEBI" id="CHEBI:15597"/>
        <dbReference type="ChEBI" id="CHEBI:43474"/>
        <dbReference type="ChEBI" id="CHEBI:58738"/>
        <dbReference type="EC" id="3.1.3.71"/>
    </reaction>
</comment>
<dbReference type="GO" id="GO:0050532">
    <property type="term" value="F:2-phosphosulfolactate phosphatase activity"/>
    <property type="evidence" value="ECO:0007669"/>
    <property type="project" value="UniProtKB-UniRule"/>
</dbReference>
<organism evidence="9 10">
    <name type="scientific">Deinococcus irradiatisoli</name>
    <dbReference type="NCBI Taxonomy" id="2202254"/>
    <lineage>
        <taxon>Bacteria</taxon>
        <taxon>Thermotogati</taxon>
        <taxon>Deinococcota</taxon>
        <taxon>Deinococci</taxon>
        <taxon>Deinococcales</taxon>
        <taxon>Deinococcaceae</taxon>
        <taxon>Deinococcus</taxon>
    </lineage>
</organism>
<accession>A0A2Z3JCA9</accession>
<keyword evidence="5 8" id="KW-0378">Hydrolase</keyword>
<dbReference type="GO" id="GO:0000287">
    <property type="term" value="F:magnesium ion binding"/>
    <property type="evidence" value="ECO:0007669"/>
    <property type="project" value="UniProtKB-UniRule"/>
</dbReference>
<evidence type="ECO:0000256" key="7">
    <source>
        <dbReference type="ARBA" id="ARBA00033711"/>
    </source>
</evidence>
<dbReference type="KEGG" id="dez:DKM44_05755"/>
<comment type="cofactor">
    <cofactor evidence="1 8">
        <name>Mg(2+)</name>
        <dbReference type="ChEBI" id="CHEBI:18420"/>
    </cofactor>
</comment>
<evidence type="ECO:0000256" key="2">
    <source>
        <dbReference type="ARBA" id="ARBA00009997"/>
    </source>
</evidence>
<evidence type="ECO:0000256" key="8">
    <source>
        <dbReference type="HAMAP-Rule" id="MF_00490"/>
    </source>
</evidence>